<feature type="compositionally biased region" description="Basic and acidic residues" evidence="1">
    <location>
        <begin position="13"/>
        <end position="27"/>
    </location>
</feature>
<protein>
    <submittedName>
        <fullName evidence="2">Uncharacterized protein</fullName>
    </submittedName>
</protein>
<reference evidence="2" key="1">
    <citation type="submission" date="2023-03" db="EMBL/GenBank/DDBJ databases">
        <title>Massive genome expansion in bonnet fungi (Mycena s.s.) driven by repeated elements and novel gene families across ecological guilds.</title>
        <authorList>
            <consortium name="Lawrence Berkeley National Laboratory"/>
            <person name="Harder C.B."/>
            <person name="Miyauchi S."/>
            <person name="Viragh M."/>
            <person name="Kuo A."/>
            <person name="Thoen E."/>
            <person name="Andreopoulos B."/>
            <person name="Lu D."/>
            <person name="Skrede I."/>
            <person name="Drula E."/>
            <person name="Henrissat B."/>
            <person name="Morin E."/>
            <person name="Kohler A."/>
            <person name="Barry K."/>
            <person name="LaButti K."/>
            <person name="Morin E."/>
            <person name="Salamov A."/>
            <person name="Lipzen A."/>
            <person name="Mereny Z."/>
            <person name="Hegedus B."/>
            <person name="Baldrian P."/>
            <person name="Stursova M."/>
            <person name="Weitz H."/>
            <person name="Taylor A."/>
            <person name="Grigoriev I.V."/>
            <person name="Nagy L.G."/>
            <person name="Martin F."/>
            <person name="Kauserud H."/>
        </authorList>
    </citation>
    <scope>NUCLEOTIDE SEQUENCE</scope>
    <source>
        <strain evidence="2">CBHHK182m</strain>
    </source>
</reference>
<dbReference type="Proteomes" id="UP001215598">
    <property type="component" value="Unassembled WGS sequence"/>
</dbReference>
<dbReference type="EMBL" id="JARKIB010000595">
    <property type="protein sequence ID" value="KAJ7698190.1"/>
    <property type="molecule type" value="Genomic_DNA"/>
</dbReference>
<proteinExistence type="predicted"/>
<accession>A0AAD7GJN8</accession>
<evidence type="ECO:0000313" key="3">
    <source>
        <dbReference type="Proteomes" id="UP001215598"/>
    </source>
</evidence>
<evidence type="ECO:0000256" key="1">
    <source>
        <dbReference type="SAM" id="MobiDB-lite"/>
    </source>
</evidence>
<gene>
    <name evidence="2" type="ORF">B0H16DRAFT_797746</name>
</gene>
<name>A0AAD7GJN8_9AGAR</name>
<comment type="caution">
    <text evidence="2">The sequence shown here is derived from an EMBL/GenBank/DDBJ whole genome shotgun (WGS) entry which is preliminary data.</text>
</comment>
<sequence>MRLCGGQSLISDSKGRFRVPDKPTKEHEKSCARVDARRPSSKHGCCVKLPQVCENAGRYILANGKRACAKHNWRCNASWARKKVEGPVGETEEERRVREVAHADDPETFILTRDYDLHEDDDDDHPSCHANCPKDAKSARVCPCDGNIHLFCRQHYNRLRTRESDARPAASFRRGVARNTPKKSTAPEVECPREAAIMHILRHRLRNSWVRCASCRGFFNFVSCHTRQRLVVEHGHGPNAKVRDFTCHRCNGIRDLLDQAKEVHGSLGPPARDEILAAVLVPTDVDPEFSDWEAWLAAWLDLRKNRHLSRFPAQWSCQDHTRWVKYLISKTRTRPGWGLDHDHVSGAPRRWFKVEKERTRNARYGRLERAGRVCAWRVCEGCDASTLPAAFETAYNEAVRRLLDEACDALESCSNPQRPLDRLFEAVEATRAGSRILDSIETAAARKALVSEFTPHFAALDALLHSGPILAPLLGRFALLSL</sequence>
<keyword evidence="3" id="KW-1185">Reference proteome</keyword>
<feature type="region of interest" description="Disordered" evidence="1">
    <location>
        <begin position="163"/>
        <end position="188"/>
    </location>
</feature>
<evidence type="ECO:0000313" key="2">
    <source>
        <dbReference type="EMBL" id="KAJ7698190.1"/>
    </source>
</evidence>
<feature type="region of interest" description="Disordered" evidence="1">
    <location>
        <begin position="1"/>
        <end position="27"/>
    </location>
</feature>
<organism evidence="2 3">
    <name type="scientific">Mycena metata</name>
    <dbReference type="NCBI Taxonomy" id="1033252"/>
    <lineage>
        <taxon>Eukaryota</taxon>
        <taxon>Fungi</taxon>
        <taxon>Dikarya</taxon>
        <taxon>Basidiomycota</taxon>
        <taxon>Agaricomycotina</taxon>
        <taxon>Agaricomycetes</taxon>
        <taxon>Agaricomycetidae</taxon>
        <taxon>Agaricales</taxon>
        <taxon>Marasmiineae</taxon>
        <taxon>Mycenaceae</taxon>
        <taxon>Mycena</taxon>
    </lineage>
</organism>
<dbReference type="AlphaFoldDB" id="A0AAD7GJN8"/>